<proteinExistence type="predicted"/>
<organism evidence="12 13">
    <name type="scientific">Conexibacter arvalis</name>
    <dbReference type="NCBI Taxonomy" id="912552"/>
    <lineage>
        <taxon>Bacteria</taxon>
        <taxon>Bacillati</taxon>
        <taxon>Actinomycetota</taxon>
        <taxon>Thermoleophilia</taxon>
        <taxon>Solirubrobacterales</taxon>
        <taxon>Conexibacteraceae</taxon>
        <taxon>Conexibacter</taxon>
    </lineage>
</organism>
<accession>A0A840IB95</accession>
<dbReference type="InterPro" id="IPR007348">
    <property type="entry name" value="CopC_dom"/>
</dbReference>
<evidence type="ECO:0000256" key="1">
    <source>
        <dbReference type="ARBA" id="ARBA00004651"/>
    </source>
</evidence>
<evidence type="ECO:0000256" key="2">
    <source>
        <dbReference type="ARBA" id="ARBA00022475"/>
    </source>
</evidence>
<feature type="transmembrane region" description="Helical" evidence="9">
    <location>
        <begin position="291"/>
        <end position="310"/>
    </location>
</feature>
<dbReference type="GO" id="GO:0005886">
    <property type="term" value="C:plasma membrane"/>
    <property type="evidence" value="ECO:0007669"/>
    <property type="project" value="UniProtKB-SubCell"/>
</dbReference>
<dbReference type="GO" id="GO:0046688">
    <property type="term" value="P:response to copper ion"/>
    <property type="evidence" value="ECO:0007669"/>
    <property type="project" value="InterPro"/>
</dbReference>
<reference evidence="12 13" key="1">
    <citation type="submission" date="2020-08" db="EMBL/GenBank/DDBJ databases">
        <title>Genomic Encyclopedia of Archaeal and Bacterial Type Strains, Phase II (KMG-II): from individual species to whole genera.</title>
        <authorList>
            <person name="Goeker M."/>
        </authorList>
    </citation>
    <scope>NUCLEOTIDE SEQUENCE [LARGE SCALE GENOMIC DNA]</scope>
    <source>
        <strain evidence="12 13">DSM 23288</strain>
    </source>
</reference>
<evidence type="ECO:0000259" key="10">
    <source>
        <dbReference type="Pfam" id="PF04234"/>
    </source>
</evidence>
<feature type="transmembrane region" description="Helical" evidence="9">
    <location>
        <begin position="42"/>
        <end position="62"/>
    </location>
</feature>
<evidence type="ECO:0000313" key="12">
    <source>
        <dbReference type="EMBL" id="MBB4661210.1"/>
    </source>
</evidence>
<dbReference type="Pfam" id="PF04234">
    <property type="entry name" value="CopC"/>
    <property type="match status" value="1"/>
</dbReference>
<feature type="domain" description="Copper resistance protein D" evidence="11">
    <location>
        <begin position="410"/>
        <end position="516"/>
    </location>
</feature>
<dbReference type="InterPro" id="IPR014755">
    <property type="entry name" value="Cu-Rt/internalin_Ig-like"/>
</dbReference>
<evidence type="ECO:0000256" key="4">
    <source>
        <dbReference type="ARBA" id="ARBA00022723"/>
    </source>
</evidence>
<feature type="transmembrane region" description="Helical" evidence="9">
    <location>
        <begin position="448"/>
        <end position="469"/>
    </location>
</feature>
<feature type="transmembrane region" description="Helical" evidence="9">
    <location>
        <begin position="371"/>
        <end position="395"/>
    </location>
</feature>
<evidence type="ECO:0000256" key="8">
    <source>
        <dbReference type="ARBA" id="ARBA00023136"/>
    </source>
</evidence>
<evidence type="ECO:0000259" key="11">
    <source>
        <dbReference type="Pfam" id="PF05425"/>
    </source>
</evidence>
<dbReference type="GO" id="GO:0042597">
    <property type="term" value="C:periplasmic space"/>
    <property type="evidence" value="ECO:0007669"/>
    <property type="project" value="InterPro"/>
</dbReference>
<feature type="transmembrane region" description="Helical" evidence="9">
    <location>
        <begin position="503"/>
        <end position="520"/>
    </location>
</feature>
<keyword evidence="4" id="KW-0479">Metal-binding</keyword>
<dbReference type="Proteomes" id="UP000585272">
    <property type="component" value="Unassembled WGS sequence"/>
</dbReference>
<feature type="transmembrane region" description="Helical" evidence="9">
    <location>
        <begin position="331"/>
        <end position="351"/>
    </location>
</feature>
<dbReference type="AlphaFoldDB" id="A0A840IB95"/>
<evidence type="ECO:0000256" key="3">
    <source>
        <dbReference type="ARBA" id="ARBA00022692"/>
    </source>
</evidence>
<feature type="domain" description="CopC" evidence="10">
    <location>
        <begin position="67"/>
        <end position="163"/>
    </location>
</feature>
<dbReference type="SUPFAM" id="SSF81296">
    <property type="entry name" value="E set domains"/>
    <property type="match status" value="1"/>
</dbReference>
<comment type="caution">
    <text evidence="12">The sequence shown here is derived from an EMBL/GenBank/DDBJ whole genome shotgun (WGS) entry which is preliminary data.</text>
</comment>
<sequence length="636" mass="64564">MSRLGRASRLVPAAAGAGCATSPAGPREGIHDNRIAARPRRAVRVAALAGMLLALLACLLPASAAAHAQLESTTPQRGAVLSGAPERVVFRFSEPVEASFGAVRVFDAAGGRVDEGDAFHPGDRSDEIAVALRRDLPDGTYTATYRVVSADSHVISSGIVFSIGRAGAAGKTVGELLAGSDAGADVDALLGIARGVQFGAIALALGALAFLVLVWRRALPEALRGAAARSTAASAFAARLRLIVCAAAAAGALSGLLGIAMQGAEAAGLPALDGLRPAIVRETLETRFGTVWGVGVVAWLALGALAWALLRDRGSRRGGAGTDEARGDAPAGPAAAAWLLALPAAWLLLLPGLGGHAAVQDPVALLLGANVLHVAAMALWTGGLAALLLALPAATRALAEPADRTRLLAAALARFSPLALGAVGAIVLTGVVQSVKLLDLPGDLLDSGFGRAVLAKVALLLGLVAIGAWQRRRSLPRLRALAAAEEPPGGAGVLLRRALRAELLLLAGVLAATAALAASAPGTQTQTGPFDETTAIGPLQLQLTVDPAQVGPNAVHLYVIDPRDGSQFRGARAVRLSATQPDKGIGPVREVPDLAGPGHWTLAAMPFGVAGTWEVRVAVRVSDFDEYETTVEVPIG</sequence>
<dbReference type="InterPro" id="IPR008457">
    <property type="entry name" value="Cu-R_CopD_dom"/>
</dbReference>
<dbReference type="Gene3D" id="2.60.40.1220">
    <property type="match status" value="1"/>
</dbReference>
<feature type="transmembrane region" description="Helical" evidence="9">
    <location>
        <begin position="198"/>
        <end position="219"/>
    </location>
</feature>
<dbReference type="InterPro" id="IPR014756">
    <property type="entry name" value="Ig_E-set"/>
</dbReference>
<keyword evidence="5" id="KW-0732">Signal</keyword>
<keyword evidence="7" id="KW-0186">Copper</keyword>
<dbReference type="GO" id="GO:0005507">
    <property type="term" value="F:copper ion binding"/>
    <property type="evidence" value="ECO:0007669"/>
    <property type="project" value="InterPro"/>
</dbReference>
<dbReference type="PANTHER" id="PTHR34820">
    <property type="entry name" value="INNER MEMBRANE PROTEIN YEBZ"/>
    <property type="match status" value="1"/>
</dbReference>
<dbReference type="GO" id="GO:0006825">
    <property type="term" value="P:copper ion transport"/>
    <property type="evidence" value="ECO:0007669"/>
    <property type="project" value="InterPro"/>
</dbReference>
<evidence type="ECO:0000256" key="6">
    <source>
        <dbReference type="ARBA" id="ARBA00022989"/>
    </source>
</evidence>
<protein>
    <submittedName>
        <fullName evidence="12">Copper transport protein</fullName>
    </submittedName>
</protein>
<keyword evidence="13" id="KW-1185">Reference proteome</keyword>
<dbReference type="InterPro" id="IPR032694">
    <property type="entry name" value="CopC/D"/>
</dbReference>
<dbReference type="RefSeq" id="WP_183339191.1">
    <property type="nucleotide sequence ID" value="NZ_JACHNU010000001.1"/>
</dbReference>
<dbReference type="PANTHER" id="PTHR34820:SF4">
    <property type="entry name" value="INNER MEMBRANE PROTEIN YEBZ"/>
    <property type="match status" value="1"/>
</dbReference>
<feature type="transmembrane region" description="Helical" evidence="9">
    <location>
        <begin position="407"/>
        <end position="428"/>
    </location>
</feature>
<keyword evidence="6 9" id="KW-1133">Transmembrane helix</keyword>
<dbReference type="Pfam" id="PF05425">
    <property type="entry name" value="CopD"/>
    <property type="match status" value="1"/>
</dbReference>
<feature type="transmembrane region" description="Helical" evidence="9">
    <location>
        <begin position="240"/>
        <end position="261"/>
    </location>
</feature>
<keyword evidence="8 9" id="KW-0472">Membrane</keyword>
<dbReference type="EMBL" id="JACHNU010000001">
    <property type="protein sequence ID" value="MBB4661210.1"/>
    <property type="molecule type" value="Genomic_DNA"/>
</dbReference>
<gene>
    <name evidence="12" type="ORF">BDZ31_000783</name>
</gene>
<evidence type="ECO:0000313" key="13">
    <source>
        <dbReference type="Proteomes" id="UP000585272"/>
    </source>
</evidence>
<name>A0A840IB95_9ACTN</name>
<evidence type="ECO:0000256" key="7">
    <source>
        <dbReference type="ARBA" id="ARBA00023008"/>
    </source>
</evidence>
<comment type="subcellular location">
    <subcellularLocation>
        <location evidence="1">Cell membrane</location>
        <topology evidence="1">Multi-pass membrane protein</topology>
    </subcellularLocation>
</comment>
<evidence type="ECO:0000256" key="9">
    <source>
        <dbReference type="SAM" id="Phobius"/>
    </source>
</evidence>
<evidence type="ECO:0000256" key="5">
    <source>
        <dbReference type="ARBA" id="ARBA00022729"/>
    </source>
</evidence>
<keyword evidence="2" id="KW-1003">Cell membrane</keyword>
<keyword evidence="3 9" id="KW-0812">Transmembrane</keyword>